<dbReference type="InterPro" id="IPR036279">
    <property type="entry name" value="5-3_exonuclease_C_sf"/>
</dbReference>
<dbReference type="InterPro" id="IPR006084">
    <property type="entry name" value="XPG/Rad2"/>
</dbReference>
<dbReference type="GO" id="GO:0003677">
    <property type="term" value="F:DNA binding"/>
    <property type="evidence" value="ECO:0007669"/>
    <property type="project" value="InterPro"/>
</dbReference>
<dbReference type="SUPFAM" id="SSF47807">
    <property type="entry name" value="5' to 3' exonuclease, C-terminal subdomain"/>
    <property type="match status" value="1"/>
</dbReference>
<sequence length="314" mass="35373">MGVNNLIQFLYTRFPDVFVITPSFEHYAGCRVFIDCASILQRSLHAASTAILVKRRRQYTSGSEADRKFIDVAAIKQEVYNHAAKPLFKLNREMRAVKKNGGIKATFVLGSSLSVRDLYIARKKGDNSRGVNILDGYNPYLLQSLKVFFEGKPSPRLYASPSEKDVLTIAQRLTDAFATIEIRQPDITQRCVEFCSDGDYVLSDDTNAIAFGAPNVIRDYCGRNVCNTINQNRMLEMMGFTREQFIDFCVLCGSNDVPLIPHIGPERAYHIVSTFGNIESFLESSAFDTFIKSSHVTRILEKVCLLLSQVYESI</sequence>
<dbReference type="EMBL" id="JAVEPI010000002">
    <property type="protein sequence ID" value="KAK1443482.1"/>
    <property type="molecule type" value="Genomic_DNA"/>
</dbReference>
<gene>
    <name evidence="5" type="ORF">BgAZ_203580</name>
</gene>
<evidence type="ECO:0000256" key="1">
    <source>
        <dbReference type="ARBA" id="ARBA00022723"/>
    </source>
</evidence>
<keyword evidence="1" id="KW-0479">Metal-binding</keyword>
<dbReference type="PANTHER" id="PTHR11081:SF9">
    <property type="entry name" value="FLAP ENDONUCLEASE 1"/>
    <property type="match status" value="1"/>
</dbReference>
<dbReference type="Pfam" id="PF00867">
    <property type="entry name" value="XPG_I"/>
    <property type="match status" value="1"/>
</dbReference>
<evidence type="ECO:0000256" key="2">
    <source>
        <dbReference type="ARBA" id="ARBA00022759"/>
    </source>
</evidence>
<dbReference type="AlphaFoldDB" id="A0AAD8LKW1"/>
<dbReference type="SMART" id="SM00279">
    <property type="entry name" value="HhH2"/>
    <property type="match status" value="1"/>
</dbReference>
<evidence type="ECO:0000256" key="3">
    <source>
        <dbReference type="ARBA" id="ARBA00022842"/>
    </source>
</evidence>
<dbReference type="GO" id="GO:0046872">
    <property type="term" value="F:metal ion binding"/>
    <property type="evidence" value="ECO:0007669"/>
    <property type="project" value="UniProtKB-KW"/>
</dbReference>
<dbReference type="Proteomes" id="UP001230268">
    <property type="component" value="Unassembled WGS sequence"/>
</dbReference>
<keyword evidence="2" id="KW-0255">Endonuclease</keyword>
<organism evidence="5 6">
    <name type="scientific">Babesia gibsoni</name>
    <dbReference type="NCBI Taxonomy" id="33632"/>
    <lineage>
        <taxon>Eukaryota</taxon>
        <taxon>Sar</taxon>
        <taxon>Alveolata</taxon>
        <taxon>Apicomplexa</taxon>
        <taxon>Aconoidasida</taxon>
        <taxon>Piroplasmida</taxon>
        <taxon>Babesiidae</taxon>
        <taxon>Babesia</taxon>
    </lineage>
</organism>
<keyword evidence="6" id="KW-1185">Reference proteome</keyword>
<dbReference type="InterPro" id="IPR008918">
    <property type="entry name" value="HhH2"/>
</dbReference>
<keyword evidence="2" id="KW-0540">Nuclease</keyword>
<name>A0AAD8LKW1_BABGI</name>
<dbReference type="Gene3D" id="1.10.150.20">
    <property type="entry name" value="5' to 3' exonuclease, C-terminal subdomain"/>
    <property type="match status" value="1"/>
</dbReference>
<feature type="domain" description="XPG-I" evidence="4">
    <location>
        <begin position="199"/>
        <end position="254"/>
    </location>
</feature>
<accession>A0AAD8LKW1</accession>
<dbReference type="InterPro" id="IPR029060">
    <property type="entry name" value="PIN-like_dom_sf"/>
</dbReference>
<dbReference type="SUPFAM" id="SSF88723">
    <property type="entry name" value="PIN domain-like"/>
    <property type="match status" value="1"/>
</dbReference>
<evidence type="ECO:0000313" key="5">
    <source>
        <dbReference type="EMBL" id="KAK1443482.1"/>
    </source>
</evidence>
<proteinExistence type="predicted"/>
<dbReference type="InterPro" id="IPR006086">
    <property type="entry name" value="XPG-I_dom"/>
</dbReference>
<reference evidence="5" key="1">
    <citation type="submission" date="2023-08" db="EMBL/GenBank/DDBJ databases">
        <title>Draft sequence of the Babesia gibsoni genome.</title>
        <authorList>
            <person name="Yamagishi J.Y."/>
            <person name="Xuan X.X."/>
        </authorList>
    </citation>
    <scope>NUCLEOTIDE SEQUENCE</scope>
    <source>
        <strain evidence="5">Azabu</strain>
    </source>
</reference>
<dbReference type="GO" id="GO:0017108">
    <property type="term" value="F:5'-flap endonuclease activity"/>
    <property type="evidence" value="ECO:0007669"/>
    <property type="project" value="TreeGrafter"/>
</dbReference>
<evidence type="ECO:0000259" key="4">
    <source>
        <dbReference type="Pfam" id="PF00867"/>
    </source>
</evidence>
<dbReference type="GO" id="GO:0008409">
    <property type="term" value="F:5'-3' exonuclease activity"/>
    <property type="evidence" value="ECO:0007669"/>
    <property type="project" value="TreeGrafter"/>
</dbReference>
<comment type="caution">
    <text evidence="5">The sequence shown here is derived from an EMBL/GenBank/DDBJ whole genome shotgun (WGS) entry which is preliminary data.</text>
</comment>
<protein>
    <recommendedName>
        <fullName evidence="4">XPG-I domain-containing protein</fullName>
    </recommendedName>
</protein>
<keyword evidence="3" id="KW-0460">Magnesium</keyword>
<dbReference type="PANTHER" id="PTHR11081">
    <property type="entry name" value="FLAP ENDONUCLEASE FAMILY MEMBER"/>
    <property type="match status" value="1"/>
</dbReference>
<keyword evidence="2" id="KW-0378">Hydrolase</keyword>
<evidence type="ECO:0000313" key="6">
    <source>
        <dbReference type="Proteomes" id="UP001230268"/>
    </source>
</evidence>